<dbReference type="SMART" id="SM01349">
    <property type="entry name" value="TOG"/>
    <property type="match status" value="1"/>
</dbReference>
<dbReference type="PANTHER" id="PTHR23346:SF7">
    <property type="entry name" value="STALLED RIBOSOME SENSOR GCN1"/>
    <property type="match status" value="1"/>
</dbReference>
<evidence type="ECO:0000256" key="1">
    <source>
        <dbReference type="ARBA" id="ARBA00007366"/>
    </source>
</evidence>
<dbReference type="InterPro" id="IPR021133">
    <property type="entry name" value="HEAT_type_2"/>
</dbReference>
<dbReference type="InterPro" id="IPR034085">
    <property type="entry name" value="TOG"/>
</dbReference>
<protein>
    <recommendedName>
        <fullName evidence="4">TOG domain-containing protein</fullName>
    </recommendedName>
</protein>
<evidence type="ECO:0000313" key="6">
    <source>
        <dbReference type="Proteomes" id="UP001642360"/>
    </source>
</evidence>
<gene>
    <name evidence="5" type="ORF">ILEXP_LOCUS33442</name>
</gene>
<dbReference type="EMBL" id="CAUOFW020004181">
    <property type="protein sequence ID" value="CAK9164334.1"/>
    <property type="molecule type" value="Genomic_DNA"/>
</dbReference>
<evidence type="ECO:0000259" key="4">
    <source>
        <dbReference type="SMART" id="SM01349"/>
    </source>
</evidence>
<dbReference type="InterPro" id="IPR011989">
    <property type="entry name" value="ARM-like"/>
</dbReference>
<proteinExistence type="inferred from homology"/>
<dbReference type="Gene3D" id="1.25.10.10">
    <property type="entry name" value="Leucine-rich Repeat Variant"/>
    <property type="match status" value="1"/>
</dbReference>
<evidence type="ECO:0000256" key="3">
    <source>
        <dbReference type="PROSITE-ProRule" id="PRU00103"/>
    </source>
</evidence>
<keyword evidence="2" id="KW-0677">Repeat</keyword>
<dbReference type="Pfam" id="PF24987">
    <property type="entry name" value="HEAT_EF3_N"/>
    <property type="match status" value="1"/>
</dbReference>
<organism evidence="5 6">
    <name type="scientific">Ilex paraguariensis</name>
    <name type="common">yerba mate</name>
    <dbReference type="NCBI Taxonomy" id="185542"/>
    <lineage>
        <taxon>Eukaryota</taxon>
        <taxon>Viridiplantae</taxon>
        <taxon>Streptophyta</taxon>
        <taxon>Embryophyta</taxon>
        <taxon>Tracheophyta</taxon>
        <taxon>Spermatophyta</taxon>
        <taxon>Magnoliopsida</taxon>
        <taxon>eudicotyledons</taxon>
        <taxon>Gunneridae</taxon>
        <taxon>Pentapetalae</taxon>
        <taxon>asterids</taxon>
        <taxon>campanulids</taxon>
        <taxon>Aquifoliales</taxon>
        <taxon>Aquifoliaceae</taxon>
        <taxon>Ilex</taxon>
    </lineage>
</organism>
<evidence type="ECO:0000256" key="2">
    <source>
        <dbReference type="ARBA" id="ARBA00022737"/>
    </source>
</evidence>
<dbReference type="FunFam" id="1.25.10.10:FF:000096">
    <property type="entry name" value="eIF-2-alpha kinase activator gcn1"/>
    <property type="match status" value="1"/>
</dbReference>
<feature type="repeat" description="HEAT" evidence="3">
    <location>
        <begin position="312"/>
        <end position="350"/>
    </location>
</feature>
<dbReference type="AlphaFoldDB" id="A0ABC8TA22"/>
<dbReference type="InterPro" id="IPR016024">
    <property type="entry name" value="ARM-type_fold"/>
</dbReference>
<dbReference type="Pfam" id="PF24984">
    <property type="entry name" value="HEAT_EF3_GNC1"/>
    <property type="match status" value="1"/>
</dbReference>
<dbReference type="Proteomes" id="UP001642360">
    <property type="component" value="Unassembled WGS sequence"/>
</dbReference>
<dbReference type="PROSITE" id="PS50077">
    <property type="entry name" value="HEAT_REPEAT"/>
    <property type="match status" value="1"/>
</dbReference>
<feature type="domain" description="TOG" evidence="4">
    <location>
        <begin position="1"/>
        <end position="251"/>
    </location>
</feature>
<sequence>MLKQEDASVLFSRLLDQLMKSDKYGERRGAAFGLAGVVKGFGISCLKKHGIVTVLREGLVDRNKDVVKDDEPSIFETRKKAWNSARCREGALLAFECLCEKLGRLFEPYVIQMLPLLLVSFSDQVIAVREAAECAARAMMSQLSAQGVKLVLPSLLKGLEDKAWRTKQSSVQLLGAMAYCAPQQLSQCLPRIVPKLTEVLTDTHPKVQSAGQTALQQVGGVIKNPEISSLVPTLLMGLTDPNDYTKYSLDILLQTTFVNTIDAPSLALLVPIVHRGLRERSADTKKKASQIVGNMCSLVTEPKDMIPYIGLLLPEVKKVLVDPIPEVRSVAARALGSLVKGMGEENFPDLVPWLLDTLKSDSSNVERSGAAQGLSEVRF</sequence>
<accession>A0ABC8TA22</accession>
<comment type="similarity">
    <text evidence="1">Belongs to the GCN1 family.</text>
</comment>
<comment type="caution">
    <text evidence="5">The sequence shown here is derived from an EMBL/GenBank/DDBJ whole genome shotgun (WGS) entry which is preliminary data.</text>
</comment>
<evidence type="ECO:0000313" key="5">
    <source>
        <dbReference type="EMBL" id="CAK9164334.1"/>
    </source>
</evidence>
<name>A0ABC8TA22_9AQUA</name>
<dbReference type="PANTHER" id="PTHR23346">
    <property type="entry name" value="TRANSLATIONAL ACTIVATOR GCN1-RELATED"/>
    <property type="match status" value="1"/>
</dbReference>
<dbReference type="SUPFAM" id="SSF48371">
    <property type="entry name" value="ARM repeat"/>
    <property type="match status" value="1"/>
</dbReference>
<reference evidence="5 6" key="1">
    <citation type="submission" date="2024-02" db="EMBL/GenBank/DDBJ databases">
        <authorList>
            <person name="Vignale AGUSTIN F."/>
            <person name="Sosa J E."/>
            <person name="Modenutti C."/>
        </authorList>
    </citation>
    <scope>NUCLEOTIDE SEQUENCE [LARGE SCALE GENOMIC DNA]</scope>
</reference>
<keyword evidence="6" id="KW-1185">Reference proteome</keyword>